<evidence type="ECO:0000256" key="1">
    <source>
        <dbReference type="ARBA" id="ARBA00022679"/>
    </source>
</evidence>
<dbReference type="GeneID" id="16997515"/>
<dbReference type="RefSeq" id="XP_005539035.1">
    <property type="nucleotide sequence ID" value="XM_005538978.1"/>
</dbReference>
<feature type="region of interest" description="Disordered" evidence="5">
    <location>
        <begin position="56"/>
        <end position="75"/>
    </location>
</feature>
<name>M1VC39_CYAM1</name>
<dbReference type="Gene3D" id="3.30.70.890">
    <property type="entry name" value="GHMP kinase, C-terminal domain"/>
    <property type="match status" value="1"/>
</dbReference>
<dbReference type="STRING" id="280699.M1VC39"/>
<dbReference type="OrthoDB" id="3191556at2759"/>
<organism evidence="7 8">
    <name type="scientific">Cyanidioschyzon merolae (strain NIES-3377 / 10D)</name>
    <name type="common">Unicellular red alga</name>
    <dbReference type="NCBI Taxonomy" id="280699"/>
    <lineage>
        <taxon>Eukaryota</taxon>
        <taxon>Rhodophyta</taxon>
        <taxon>Bangiophyceae</taxon>
        <taxon>Cyanidiales</taxon>
        <taxon>Cyanidiaceae</taxon>
        <taxon>Cyanidioschyzon</taxon>
    </lineage>
</organism>
<proteinExistence type="inferred from homology"/>
<dbReference type="KEGG" id="cme:CYME_CMS444C"/>
<keyword evidence="1" id="KW-0808">Transferase</keyword>
<dbReference type="NCBIfam" id="TIGR00154">
    <property type="entry name" value="ispE"/>
    <property type="match status" value="1"/>
</dbReference>
<dbReference type="InterPro" id="IPR006204">
    <property type="entry name" value="GHMP_kinase_N_dom"/>
</dbReference>
<dbReference type="InterPro" id="IPR004424">
    <property type="entry name" value="IspE"/>
</dbReference>
<keyword evidence="3 7" id="KW-0418">Kinase</keyword>
<dbReference type="SUPFAM" id="SSF54211">
    <property type="entry name" value="Ribosomal protein S5 domain 2-like"/>
    <property type="match status" value="1"/>
</dbReference>
<dbReference type="OMA" id="ACDALWG"/>
<dbReference type="InterPro" id="IPR036554">
    <property type="entry name" value="GHMP_kinase_C_sf"/>
</dbReference>
<dbReference type="PANTHER" id="PTHR43527">
    <property type="entry name" value="4-DIPHOSPHOCYTIDYL-2-C-METHYL-D-ERYTHRITOL KINASE, CHLOROPLASTIC"/>
    <property type="match status" value="1"/>
</dbReference>
<dbReference type="Pfam" id="PF00288">
    <property type="entry name" value="GHMP_kinases_N"/>
    <property type="match status" value="1"/>
</dbReference>
<evidence type="ECO:0000259" key="6">
    <source>
        <dbReference type="Pfam" id="PF00288"/>
    </source>
</evidence>
<reference evidence="7 8" key="2">
    <citation type="journal article" date="2007" name="BMC Biol.">
        <title>A 100%-complete sequence reveals unusually simple genomic features in the hot-spring red alga Cyanidioschyzon merolae.</title>
        <authorList>
            <person name="Nozaki H."/>
            <person name="Takano H."/>
            <person name="Misumi O."/>
            <person name="Terasawa K."/>
            <person name="Matsuzaki M."/>
            <person name="Maruyama S."/>
            <person name="Nishida K."/>
            <person name="Yagisawa F."/>
            <person name="Yoshida Y."/>
            <person name="Fujiwara T."/>
            <person name="Takio S."/>
            <person name="Tamura K."/>
            <person name="Chung S.J."/>
            <person name="Nakamura S."/>
            <person name="Kuroiwa H."/>
            <person name="Tanaka K."/>
            <person name="Sato N."/>
            <person name="Kuroiwa T."/>
        </authorList>
    </citation>
    <scope>NUCLEOTIDE SEQUENCE [LARGE SCALE GENOMIC DNA]</scope>
    <source>
        <strain evidence="7 8">10D</strain>
    </source>
</reference>
<evidence type="ECO:0000256" key="5">
    <source>
        <dbReference type="SAM" id="MobiDB-lite"/>
    </source>
</evidence>
<dbReference type="HOGENOM" id="CLU_623133_0_0_1"/>
<dbReference type="AlphaFoldDB" id="M1VC39"/>
<dbReference type="Gramene" id="CMS444CT">
    <property type="protein sequence ID" value="CMS444CT"/>
    <property type="gene ID" value="CMS444C"/>
</dbReference>
<evidence type="ECO:0000256" key="3">
    <source>
        <dbReference type="ARBA" id="ARBA00022777"/>
    </source>
</evidence>
<protein>
    <submittedName>
        <fullName evidence="7">4-(Cytidine 5'-diphospho)-2-C-methyl-D-erythritol kinase</fullName>
    </submittedName>
</protein>
<dbReference type="GO" id="GO:0016114">
    <property type="term" value="P:terpenoid biosynthetic process"/>
    <property type="evidence" value="ECO:0007669"/>
    <property type="project" value="InterPro"/>
</dbReference>
<keyword evidence="2" id="KW-0547">Nucleotide-binding</keyword>
<dbReference type="Gene3D" id="3.30.230.10">
    <property type="match status" value="1"/>
</dbReference>
<dbReference type="PANTHER" id="PTHR43527:SF2">
    <property type="entry name" value="4-DIPHOSPHOCYTIDYL-2-C-METHYL-D-ERYTHRITOL KINASE, CHLOROPLASTIC"/>
    <property type="match status" value="1"/>
</dbReference>
<dbReference type="GO" id="GO:0005524">
    <property type="term" value="F:ATP binding"/>
    <property type="evidence" value="ECO:0007669"/>
    <property type="project" value="UniProtKB-KW"/>
</dbReference>
<dbReference type="InterPro" id="IPR020568">
    <property type="entry name" value="Ribosomal_Su5_D2-typ_SF"/>
</dbReference>
<keyword evidence="4" id="KW-0067">ATP-binding</keyword>
<sequence>MAFCFLNALSRSRPRSLRRQDPGRAPWTPRREDVVAYALRRRRSAYLEDCSEHRSVSSEKSVQAHPEAGGHHREAFNGPVWSGEPHPATNLADFDVVLYSPSKINVFLRVIRRRPDGFHELATVMQAISLVDRIGFQELPAGASADVLECNNAKVPLDKTNLIIRALDTFRTHSGSRKHYRVHLDKQIPTEAGLGGGSGNAATALFAANRLCGEPASNADLIRWASEIGSDTAFFFSSGSAFCTGRGEQLHPIRPLAPTTVYIVKPRGVGLSTASVYRALSLHQLNREDHLDPHVLCEQMERIGPLCAPLVNDLEGPAFALMPPLRHLKTFLESFGFQRVLMSGSGTSFFALGCPDSVHSESFRNLVSNMGLQHAGPLQHLFPEGVDVFKCGFIHRDAEHFWYMENPASTKDDSRFTGQPPPSPPHTASRPDCLGDSPST</sequence>
<dbReference type="EMBL" id="AP006501">
    <property type="protein sequence ID" value="BAM82999.1"/>
    <property type="molecule type" value="Genomic_DNA"/>
</dbReference>
<dbReference type="Proteomes" id="UP000007014">
    <property type="component" value="Chromosome 19"/>
</dbReference>
<evidence type="ECO:0000313" key="7">
    <source>
        <dbReference type="EMBL" id="BAM82999.1"/>
    </source>
</evidence>
<evidence type="ECO:0000256" key="4">
    <source>
        <dbReference type="ARBA" id="ARBA00022840"/>
    </source>
</evidence>
<keyword evidence="8" id="KW-1185">Reference proteome</keyword>
<dbReference type="GO" id="GO:0050515">
    <property type="term" value="F:4-(cytidine 5'-diphospho)-2-C-methyl-D-erythritol kinase activity"/>
    <property type="evidence" value="ECO:0007669"/>
    <property type="project" value="InterPro"/>
</dbReference>
<feature type="domain" description="GHMP kinase N-terminal" evidence="6">
    <location>
        <begin position="161"/>
        <end position="238"/>
    </location>
</feature>
<evidence type="ECO:0000313" key="8">
    <source>
        <dbReference type="Proteomes" id="UP000007014"/>
    </source>
</evidence>
<feature type="region of interest" description="Disordered" evidence="5">
    <location>
        <begin position="410"/>
        <end position="440"/>
    </location>
</feature>
<reference evidence="7 8" key="1">
    <citation type="journal article" date="2004" name="Nature">
        <title>Genome sequence of the ultrasmall unicellular red alga Cyanidioschyzon merolae 10D.</title>
        <authorList>
            <person name="Matsuzaki M."/>
            <person name="Misumi O."/>
            <person name="Shin-i T."/>
            <person name="Maruyama S."/>
            <person name="Takahara M."/>
            <person name="Miyagishima S."/>
            <person name="Mori T."/>
            <person name="Nishida K."/>
            <person name="Yagisawa F."/>
            <person name="Nishida K."/>
            <person name="Yoshida Y."/>
            <person name="Nishimura Y."/>
            <person name="Nakao S."/>
            <person name="Kobayashi T."/>
            <person name="Momoyama Y."/>
            <person name="Higashiyama T."/>
            <person name="Minoda A."/>
            <person name="Sano M."/>
            <person name="Nomoto H."/>
            <person name="Oishi K."/>
            <person name="Hayashi H."/>
            <person name="Ohta F."/>
            <person name="Nishizaka S."/>
            <person name="Haga S."/>
            <person name="Miura S."/>
            <person name="Morishita T."/>
            <person name="Kabeya Y."/>
            <person name="Terasawa K."/>
            <person name="Suzuki Y."/>
            <person name="Ishii Y."/>
            <person name="Asakawa S."/>
            <person name="Takano H."/>
            <person name="Ohta N."/>
            <person name="Kuroiwa H."/>
            <person name="Tanaka K."/>
            <person name="Shimizu N."/>
            <person name="Sugano S."/>
            <person name="Sato N."/>
            <person name="Nozaki H."/>
            <person name="Ogasawara N."/>
            <person name="Kohara Y."/>
            <person name="Kuroiwa T."/>
        </authorList>
    </citation>
    <scope>NUCLEOTIDE SEQUENCE [LARGE SCALE GENOMIC DNA]</scope>
    <source>
        <strain evidence="7 8">10D</strain>
    </source>
</reference>
<dbReference type="InterPro" id="IPR014721">
    <property type="entry name" value="Ribsml_uS5_D2-typ_fold_subgr"/>
</dbReference>
<dbReference type="eggNOG" id="ENOG502QT9C">
    <property type="taxonomic scope" value="Eukaryota"/>
</dbReference>
<dbReference type="HAMAP" id="MF_00061">
    <property type="entry name" value="IspE"/>
    <property type="match status" value="1"/>
</dbReference>
<gene>
    <name evidence="7" type="ORF">CYME_CMS444C</name>
</gene>
<evidence type="ECO:0000256" key="2">
    <source>
        <dbReference type="ARBA" id="ARBA00022741"/>
    </source>
</evidence>
<accession>M1VC39</accession>
<dbReference type="SUPFAM" id="SSF55060">
    <property type="entry name" value="GHMP Kinase, C-terminal domain"/>
    <property type="match status" value="1"/>
</dbReference>